<proteinExistence type="predicted"/>
<keyword evidence="2" id="KW-1185">Reference proteome</keyword>
<sequence length="94" mass="11296">MESKVTNLTIFQGSPDVKSVEKIDLYDLDDADNLYKKYMKKFNKKNSTDEYERTVHYYRFLKTLVEMNRDHYKGTNKKLDPNADIVQRPNDYVY</sequence>
<evidence type="ECO:0000313" key="1">
    <source>
        <dbReference type="EMBL" id="KAL0893143.1"/>
    </source>
</evidence>
<reference evidence="1 2" key="1">
    <citation type="submission" date="2024-06" db="EMBL/GenBank/DDBJ databases">
        <title>A chromosome-level genome assembly of beet webworm, Loxostege sticticalis.</title>
        <authorList>
            <person name="Zhang Y."/>
        </authorList>
    </citation>
    <scope>NUCLEOTIDE SEQUENCE [LARGE SCALE GENOMIC DNA]</scope>
    <source>
        <strain evidence="1">AQ026</strain>
        <tissue evidence="1">Whole body</tissue>
    </source>
</reference>
<name>A0ABR3IA47_LOXSC</name>
<organism evidence="1 2">
    <name type="scientific">Loxostege sticticalis</name>
    <name type="common">Beet webworm moth</name>
    <dbReference type="NCBI Taxonomy" id="481309"/>
    <lineage>
        <taxon>Eukaryota</taxon>
        <taxon>Metazoa</taxon>
        <taxon>Ecdysozoa</taxon>
        <taxon>Arthropoda</taxon>
        <taxon>Hexapoda</taxon>
        <taxon>Insecta</taxon>
        <taxon>Pterygota</taxon>
        <taxon>Neoptera</taxon>
        <taxon>Endopterygota</taxon>
        <taxon>Lepidoptera</taxon>
        <taxon>Glossata</taxon>
        <taxon>Ditrysia</taxon>
        <taxon>Pyraloidea</taxon>
        <taxon>Crambidae</taxon>
        <taxon>Pyraustinae</taxon>
        <taxon>Loxostege</taxon>
    </lineage>
</organism>
<evidence type="ECO:0000313" key="2">
    <source>
        <dbReference type="Proteomes" id="UP001549920"/>
    </source>
</evidence>
<evidence type="ECO:0008006" key="3">
    <source>
        <dbReference type="Google" id="ProtNLM"/>
    </source>
</evidence>
<protein>
    <recommendedName>
        <fullName evidence="3">Cathepsin propeptide inhibitor domain-containing protein</fullName>
    </recommendedName>
</protein>
<comment type="caution">
    <text evidence="1">The sequence shown here is derived from an EMBL/GenBank/DDBJ whole genome shotgun (WGS) entry which is preliminary data.</text>
</comment>
<accession>A0ABR3IA47</accession>
<dbReference type="Proteomes" id="UP001549920">
    <property type="component" value="Unassembled WGS sequence"/>
</dbReference>
<dbReference type="EMBL" id="JBEUOH010000006">
    <property type="protein sequence ID" value="KAL0893143.1"/>
    <property type="molecule type" value="Genomic_DNA"/>
</dbReference>
<gene>
    <name evidence="1" type="ORF">ABMA27_014773</name>
</gene>